<dbReference type="RefSeq" id="XP_006812717.1">
    <property type="nucleotide sequence ID" value="XM_006812654.1"/>
</dbReference>
<keyword evidence="2" id="KW-1185">Reference proteome</keyword>
<feature type="transmembrane region" description="Helical" evidence="1">
    <location>
        <begin position="207"/>
        <end position="226"/>
    </location>
</feature>
<sequence>MDHWKWRLLSIILVMLLIIKIVFAIIQVVIFVGCMITDGATTVNCRNFTLIPYRVYIVPIAPASTVFVGALWIVVTLQLEQSFPTFHDTRRILTKKLFFYKDSFIVTCLIVYYIIVFCSDPTRPGASDYIVLPVELLITTMLMYVLNFRRAPSMEDKTNYRGVYGIYVTILVSWAAHNFFHVLEDTIYVGLNIYTFSGKKILHHQKAWFSINLLFLVIAGTFRYLLGNFYLRKLSCCLKNKEYLILRDEDDDLRLPYIPYADINDVL</sequence>
<dbReference type="GeneID" id="102805215"/>
<feature type="transmembrane region" description="Helical" evidence="1">
    <location>
        <begin position="12"/>
        <end position="36"/>
    </location>
</feature>
<keyword evidence="1" id="KW-0812">Transmembrane</keyword>
<protein>
    <submittedName>
        <fullName evidence="3">Uncharacterized protein LOC102805215</fullName>
    </submittedName>
</protein>
<evidence type="ECO:0000256" key="1">
    <source>
        <dbReference type="SAM" id="Phobius"/>
    </source>
</evidence>
<keyword evidence="1" id="KW-0472">Membrane</keyword>
<evidence type="ECO:0000313" key="3">
    <source>
        <dbReference type="RefSeq" id="XP_006812717.1"/>
    </source>
</evidence>
<feature type="transmembrane region" description="Helical" evidence="1">
    <location>
        <begin position="98"/>
        <end position="117"/>
    </location>
</feature>
<evidence type="ECO:0000313" key="2">
    <source>
        <dbReference type="Proteomes" id="UP000694865"/>
    </source>
</evidence>
<name>A0ABM0LY76_SACKO</name>
<dbReference type="Proteomes" id="UP000694865">
    <property type="component" value="Unplaced"/>
</dbReference>
<feature type="transmembrane region" description="Helical" evidence="1">
    <location>
        <begin position="56"/>
        <end position="77"/>
    </location>
</feature>
<organism evidence="2 3">
    <name type="scientific">Saccoglossus kowalevskii</name>
    <name type="common">Acorn worm</name>
    <dbReference type="NCBI Taxonomy" id="10224"/>
    <lineage>
        <taxon>Eukaryota</taxon>
        <taxon>Metazoa</taxon>
        <taxon>Hemichordata</taxon>
        <taxon>Enteropneusta</taxon>
        <taxon>Harrimaniidae</taxon>
        <taxon>Saccoglossus</taxon>
    </lineage>
</organism>
<accession>A0ABM0LY76</accession>
<feature type="transmembrane region" description="Helical" evidence="1">
    <location>
        <begin position="129"/>
        <end position="148"/>
    </location>
</feature>
<feature type="transmembrane region" description="Helical" evidence="1">
    <location>
        <begin position="160"/>
        <end position="180"/>
    </location>
</feature>
<gene>
    <name evidence="3" type="primary">LOC102805215</name>
</gene>
<keyword evidence="1" id="KW-1133">Transmembrane helix</keyword>
<dbReference type="PROSITE" id="PS51257">
    <property type="entry name" value="PROKAR_LIPOPROTEIN"/>
    <property type="match status" value="1"/>
</dbReference>
<proteinExistence type="predicted"/>
<reference evidence="3" key="1">
    <citation type="submission" date="2025-08" db="UniProtKB">
        <authorList>
            <consortium name="RefSeq"/>
        </authorList>
    </citation>
    <scope>IDENTIFICATION</scope>
    <source>
        <tissue evidence="3">Testes</tissue>
    </source>
</reference>